<comment type="caution">
    <text evidence="1">The sequence shown here is derived from an EMBL/GenBank/DDBJ whole genome shotgun (WGS) entry which is preliminary data.</text>
</comment>
<protein>
    <submittedName>
        <fullName evidence="1">Uncharacterized protein</fullName>
    </submittedName>
</protein>
<sequence length="150" mass="17076">MLSPTSGGKDVGSEKETWKKQVVGGIDRSRLYYWKREMNKDLADAISLICSDGIKYFKYDAPLFPIETWSISNFSLQGIAINYKAVVRLANRKVKLIPAIKGEEHLAKVVLLPVPSKRKRYLPINYMKSLARIISSKFKKQVVLFNGIKI</sequence>
<evidence type="ECO:0000313" key="1">
    <source>
        <dbReference type="EMBL" id="MFC6669008.1"/>
    </source>
</evidence>
<proteinExistence type="predicted"/>
<dbReference type="EMBL" id="JBHSWE010000001">
    <property type="protein sequence ID" value="MFC6669008.1"/>
    <property type="molecule type" value="Genomic_DNA"/>
</dbReference>
<name>A0ABW1ZUL3_9GAMM</name>
<dbReference type="Proteomes" id="UP001596422">
    <property type="component" value="Unassembled WGS sequence"/>
</dbReference>
<reference evidence="2" key="1">
    <citation type="journal article" date="2019" name="Int. J. Syst. Evol. Microbiol.">
        <title>The Global Catalogue of Microorganisms (GCM) 10K type strain sequencing project: providing services to taxonomists for standard genome sequencing and annotation.</title>
        <authorList>
            <consortium name="The Broad Institute Genomics Platform"/>
            <consortium name="The Broad Institute Genome Sequencing Center for Infectious Disease"/>
            <person name="Wu L."/>
            <person name="Ma J."/>
        </authorList>
    </citation>
    <scope>NUCLEOTIDE SEQUENCE [LARGE SCALE GENOMIC DNA]</scope>
    <source>
        <strain evidence="2">NBRC 111756</strain>
    </source>
</reference>
<organism evidence="1 2">
    <name type="scientific">Marinobacterium aestuariivivens</name>
    <dbReference type="NCBI Taxonomy" id="1698799"/>
    <lineage>
        <taxon>Bacteria</taxon>
        <taxon>Pseudomonadati</taxon>
        <taxon>Pseudomonadota</taxon>
        <taxon>Gammaproteobacteria</taxon>
        <taxon>Oceanospirillales</taxon>
        <taxon>Oceanospirillaceae</taxon>
        <taxon>Marinobacterium</taxon>
    </lineage>
</organism>
<keyword evidence="2" id="KW-1185">Reference proteome</keyword>
<gene>
    <name evidence="1" type="ORF">ACFQDL_01955</name>
</gene>
<accession>A0ABW1ZUL3</accession>
<evidence type="ECO:0000313" key="2">
    <source>
        <dbReference type="Proteomes" id="UP001596422"/>
    </source>
</evidence>